<accession>A0A4Y7PV50</accession>
<dbReference type="AlphaFoldDB" id="A0A4Y7PV50"/>
<evidence type="ECO:0008006" key="4">
    <source>
        <dbReference type="Google" id="ProtNLM"/>
    </source>
</evidence>
<evidence type="ECO:0000313" key="2">
    <source>
        <dbReference type="EMBL" id="TDL18931.1"/>
    </source>
</evidence>
<dbReference type="STRING" id="50990.A0A4Y7PV50"/>
<name>A0A4Y7PV50_9AGAM</name>
<sequence>MQPFDISITSYRDKHRMASSESPRQIARLPKRMQPAGAFARLSVAHIPAEVLVVIFIWLEAIVKFNAAKSIAAWQTGIRINSWIFVTHVCRDWRQVALQYEAFWCKINSVQPLGLIKASLSRSKNMPLSVRIAGTSNYMVVKVLLENLPRIRDLTIALAGPWHLNSRGCFETLRGQPTPLLESISVFKADPVPPSPSPPPFPILLGPHPVLKSVNLLAFPIPWDSLMLHSLTQLGIGCMLPEYQPTLTQIRSILVACPQLSILGLVFSAPTETDDPQHAKAQLIHLPHLSSIRIEMYAQSWALLLQQLSLTHEFKWKIKIPHFPSRMKDRLIPTGDLSATGQTLVVTVLNNGVEVYQESMSDPGANGTKQKIGLVWPEVGPNERISAAFENIAEIAKNTSWANATALQIHFTGLSVDEGKPIGWKKIFEVFTGLDHLSLSAHVLNMANPESGLAEALSTPQKLVDGTTSFLLPNLRTLHMRNTMRSASQVQAFGRCFQTRRGASPLQELILMNNTSLSRVSLQNLKENVKVVKQRDDDLTDGLIERRSPRRKQNERVASHTDDSGSEDWEECTEEDISESESD</sequence>
<keyword evidence="3" id="KW-1185">Reference proteome</keyword>
<dbReference type="Proteomes" id="UP000294933">
    <property type="component" value="Unassembled WGS sequence"/>
</dbReference>
<evidence type="ECO:0000313" key="3">
    <source>
        <dbReference type="Proteomes" id="UP000294933"/>
    </source>
</evidence>
<proteinExistence type="predicted"/>
<dbReference type="OrthoDB" id="2884925at2759"/>
<feature type="compositionally biased region" description="Acidic residues" evidence="1">
    <location>
        <begin position="564"/>
        <end position="583"/>
    </location>
</feature>
<feature type="region of interest" description="Disordered" evidence="1">
    <location>
        <begin position="540"/>
        <end position="583"/>
    </location>
</feature>
<dbReference type="VEuPathDB" id="FungiDB:BD410DRAFT_830656"/>
<feature type="compositionally biased region" description="Basic and acidic residues" evidence="1">
    <location>
        <begin position="540"/>
        <end position="563"/>
    </location>
</feature>
<organism evidence="2 3">
    <name type="scientific">Rickenella mellea</name>
    <dbReference type="NCBI Taxonomy" id="50990"/>
    <lineage>
        <taxon>Eukaryota</taxon>
        <taxon>Fungi</taxon>
        <taxon>Dikarya</taxon>
        <taxon>Basidiomycota</taxon>
        <taxon>Agaricomycotina</taxon>
        <taxon>Agaricomycetes</taxon>
        <taxon>Hymenochaetales</taxon>
        <taxon>Rickenellaceae</taxon>
        <taxon>Rickenella</taxon>
    </lineage>
</organism>
<gene>
    <name evidence="2" type="ORF">BD410DRAFT_830656</name>
</gene>
<reference evidence="2 3" key="1">
    <citation type="submission" date="2018-06" db="EMBL/GenBank/DDBJ databases">
        <title>A transcriptomic atlas of mushroom development highlights an independent origin of complex multicellularity.</title>
        <authorList>
            <consortium name="DOE Joint Genome Institute"/>
            <person name="Krizsan K."/>
            <person name="Almasi E."/>
            <person name="Merenyi Z."/>
            <person name="Sahu N."/>
            <person name="Viragh M."/>
            <person name="Koszo T."/>
            <person name="Mondo S."/>
            <person name="Kiss B."/>
            <person name="Balint B."/>
            <person name="Kues U."/>
            <person name="Barry K."/>
            <person name="Hegedus J.C."/>
            <person name="Henrissat B."/>
            <person name="Johnson J."/>
            <person name="Lipzen A."/>
            <person name="Ohm R."/>
            <person name="Nagy I."/>
            <person name="Pangilinan J."/>
            <person name="Yan J."/>
            <person name="Xiong Y."/>
            <person name="Grigoriev I.V."/>
            <person name="Hibbett D.S."/>
            <person name="Nagy L.G."/>
        </authorList>
    </citation>
    <scope>NUCLEOTIDE SEQUENCE [LARGE SCALE GENOMIC DNA]</scope>
    <source>
        <strain evidence="2 3">SZMC22713</strain>
    </source>
</reference>
<dbReference type="EMBL" id="ML170202">
    <property type="protein sequence ID" value="TDL18931.1"/>
    <property type="molecule type" value="Genomic_DNA"/>
</dbReference>
<protein>
    <recommendedName>
        <fullName evidence="4">F-box domain-containing protein</fullName>
    </recommendedName>
</protein>
<evidence type="ECO:0000256" key="1">
    <source>
        <dbReference type="SAM" id="MobiDB-lite"/>
    </source>
</evidence>